<dbReference type="PANTHER" id="PTHR24324">
    <property type="entry name" value="HOMEOBOX PROTEIN HHEX"/>
    <property type="match status" value="1"/>
</dbReference>
<dbReference type="SUPFAM" id="SSF46689">
    <property type="entry name" value="Homeodomain-like"/>
    <property type="match status" value="1"/>
</dbReference>
<dbReference type="Pfam" id="PF00046">
    <property type="entry name" value="Homeodomain"/>
    <property type="match status" value="1"/>
</dbReference>
<dbReference type="AlphaFoldDB" id="A0A8J5XE35"/>
<organism evidence="6 7">
    <name type="scientific">Diacronema lutheri</name>
    <name type="common">Unicellular marine alga</name>
    <name type="synonym">Monochrysis lutheri</name>
    <dbReference type="NCBI Taxonomy" id="2081491"/>
    <lineage>
        <taxon>Eukaryota</taxon>
        <taxon>Haptista</taxon>
        <taxon>Haptophyta</taxon>
        <taxon>Pavlovophyceae</taxon>
        <taxon>Pavlovales</taxon>
        <taxon>Pavlovaceae</taxon>
        <taxon>Diacronema</taxon>
    </lineage>
</organism>
<dbReference type="GO" id="GO:0000978">
    <property type="term" value="F:RNA polymerase II cis-regulatory region sequence-specific DNA binding"/>
    <property type="evidence" value="ECO:0007669"/>
    <property type="project" value="TreeGrafter"/>
</dbReference>
<dbReference type="OrthoDB" id="6159439at2759"/>
<protein>
    <recommendedName>
        <fullName evidence="5">Homeobox domain-containing protein</fullName>
    </recommendedName>
</protein>
<keyword evidence="2 3" id="KW-0371">Homeobox</keyword>
<dbReference type="SMART" id="SM00389">
    <property type="entry name" value="HOX"/>
    <property type="match status" value="1"/>
</dbReference>
<evidence type="ECO:0000256" key="2">
    <source>
        <dbReference type="ARBA" id="ARBA00023155"/>
    </source>
</evidence>
<dbReference type="PANTHER" id="PTHR24324:SF9">
    <property type="entry name" value="HOMEOBOX DOMAIN-CONTAINING PROTEIN"/>
    <property type="match status" value="1"/>
</dbReference>
<dbReference type="InterPro" id="IPR009057">
    <property type="entry name" value="Homeodomain-like_sf"/>
</dbReference>
<keyword evidence="7" id="KW-1185">Reference proteome</keyword>
<name>A0A8J5XE35_DIALT</name>
<dbReference type="GO" id="GO:0006357">
    <property type="term" value="P:regulation of transcription by RNA polymerase II"/>
    <property type="evidence" value="ECO:0007669"/>
    <property type="project" value="TreeGrafter"/>
</dbReference>
<evidence type="ECO:0000313" key="6">
    <source>
        <dbReference type="EMBL" id="KAG8465183.1"/>
    </source>
</evidence>
<dbReference type="Proteomes" id="UP000751190">
    <property type="component" value="Unassembled WGS sequence"/>
</dbReference>
<dbReference type="GO" id="GO:0030154">
    <property type="term" value="P:cell differentiation"/>
    <property type="evidence" value="ECO:0007669"/>
    <property type="project" value="TreeGrafter"/>
</dbReference>
<dbReference type="InterPro" id="IPR051000">
    <property type="entry name" value="Homeobox_DNA-bind_prot"/>
</dbReference>
<evidence type="ECO:0000256" key="3">
    <source>
        <dbReference type="PROSITE-ProRule" id="PRU00108"/>
    </source>
</evidence>
<comment type="subcellular location">
    <subcellularLocation>
        <location evidence="3 4">Nucleus</location>
    </subcellularLocation>
</comment>
<evidence type="ECO:0000313" key="7">
    <source>
        <dbReference type="Proteomes" id="UP000751190"/>
    </source>
</evidence>
<comment type="caution">
    <text evidence="6">The sequence shown here is derived from an EMBL/GenBank/DDBJ whole genome shotgun (WGS) entry which is preliminary data.</text>
</comment>
<gene>
    <name evidence="6" type="ORF">KFE25_012546</name>
</gene>
<dbReference type="CDD" id="cd00086">
    <property type="entry name" value="homeodomain"/>
    <property type="match status" value="1"/>
</dbReference>
<accession>A0A8J5XE35</accession>
<evidence type="ECO:0000256" key="1">
    <source>
        <dbReference type="ARBA" id="ARBA00023125"/>
    </source>
</evidence>
<evidence type="ECO:0000256" key="4">
    <source>
        <dbReference type="RuleBase" id="RU000682"/>
    </source>
</evidence>
<feature type="domain" description="Homeobox" evidence="5">
    <location>
        <begin position="7"/>
        <end position="62"/>
    </location>
</feature>
<dbReference type="EMBL" id="JAGTXO010000011">
    <property type="protein sequence ID" value="KAG8465183.1"/>
    <property type="molecule type" value="Genomic_DNA"/>
</dbReference>
<dbReference type="GO" id="GO:0005634">
    <property type="term" value="C:nucleus"/>
    <property type="evidence" value="ECO:0007669"/>
    <property type="project" value="UniProtKB-SubCell"/>
</dbReference>
<keyword evidence="1 3" id="KW-0238">DNA-binding</keyword>
<dbReference type="InterPro" id="IPR001356">
    <property type="entry name" value="HD"/>
</dbReference>
<keyword evidence="3 4" id="KW-0539">Nucleus</keyword>
<dbReference type="Gene3D" id="1.10.10.60">
    <property type="entry name" value="Homeodomain-like"/>
    <property type="match status" value="1"/>
</dbReference>
<proteinExistence type="predicted"/>
<dbReference type="PROSITE" id="PS50071">
    <property type="entry name" value="HOMEOBOX_2"/>
    <property type="match status" value="1"/>
</dbReference>
<evidence type="ECO:0000259" key="5">
    <source>
        <dbReference type="PROSITE" id="PS50071"/>
    </source>
</evidence>
<feature type="DNA-binding region" description="Homeobox" evidence="3">
    <location>
        <begin position="9"/>
        <end position="63"/>
    </location>
</feature>
<reference evidence="6" key="1">
    <citation type="submission" date="2021-05" db="EMBL/GenBank/DDBJ databases">
        <title>The genome of the haptophyte Pavlova lutheri (Diacronema luteri, Pavlovales) - a model for lipid biosynthesis in eukaryotic algae.</title>
        <authorList>
            <person name="Hulatt C.J."/>
            <person name="Posewitz M.C."/>
        </authorList>
    </citation>
    <scope>NUCLEOTIDE SEQUENCE</scope>
    <source>
        <strain evidence="6">NIVA-4/92</strain>
    </source>
</reference>
<sequence length="212" mass="23056">MVGTVTRRWRPSAGQKACLESTFAAHNMPGTPEINQLAVALGLAPRQVRIWFQNKRQRAHIEPKTAKGRQKRALAAAYPSAPYMGSPFASVPYPSSSYLASSHPSSPRVETLAECASPGVSSRSQQRAFAPSPLLRGPCGCGEHSLPLLPTHMCVTDALLFAPERAKYQLSEQNDEADKDGCFAMLEEIEQTSEWDLSNIAIGELLEALDCC</sequence>